<feature type="modified residue" description="4-aspartylphosphate" evidence="1">
    <location>
        <position position="77"/>
    </location>
</feature>
<evidence type="ECO:0000313" key="4">
    <source>
        <dbReference type="Proteomes" id="UP001161405"/>
    </source>
</evidence>
<dbReference type="CDD" id="cd00156">
    <property type="entry name" value="REC"/>
    <property type="match status" value="1"/>
</dbReference>
<sequence length="370" mass="41850">MENLHRASRATQPKPLQDIDREQLSCFLLDDDHIDIGYLTHQLGAIEHIDFDIVTARNLEDAQRIVDNTSFDLYLVDFWLSSETAVPIISKLASSQNRKAIVVLSTLEEATFQEMGLRAGAAQFLSKQELTPFNLESCIRSARSFAMKAEALDEKLNSYRASQAKDLNWLAQWTESLVDRLMFATSKNGEQDTEVLEKIHADLTTISHRLRIFSGQNLEQNSCLIDANQLLEDFTRSMFETPYRVVQESPFHKIFVRCNRDATLEVLKMVAEFLHNSSDTKGAIQVELSDDQNFGKFSFRVRPCPQLHDAHLELSSEFPQAGIKSLMSNDEINTMQAVRALLQRMGGSLNTRSEMEAVIFEVAVPSQAAT</sequence>
<dbReference type="InterPro" id="IPR011006">
    <property type="entry name" value="CheY-like_superfamily"/>
</dbReference>
<comment type="caution">
    <text evidence="3">The sequence shown here is derived from an EMBL/GenBank/DDBJ whole genome shotgun (WGS) entry which is preliminary data.</text>
</comment>
<gene>
    <name evidence="3" type="ORF">GCM10007879_17370</name>
</gene>
<name>A0ABQ5UQM6_9HYPH</name>
<evidence type="ECO:0000256" key="1">
    <source>
        <dbReference type="PROSITE-ProRule" id="PRU00169"/>
    </source>
</evidence>
<dbReference type="RefSeq" id="WP_284363678.1">
    <property type="nucleotide sequence ID" value="NZ_BSNI01000002.1"/>
</dbReference>
<reference evidence="3" key="2">
    <citation type="submission" date="2023-01" db="EMBL/GenBank/DDBJ databases">
        <title>Draft genome sequence of Maritalea porphyrae strain NBRC 107169.</title>
        <authorList>
            <person name="Sun Q."/>
            <person name="Mori K."/>
        </authorList>
    </citation>
    <scope>NUCLEOTIDE SEQUENCE</scope>
    <source>
        <strain evidence="3">NBRC 107169</strain>
    </source>
</reference>
<dbReference type="InterPro" id="IPR001789">
    <property type="entry name" value="Sig_transdc_resp-reg_receiver"/>
</dbReference>
<dbReference type="EMBL" id="BSNI01000002">
    <property type="protein sequence ID" value="GLQ17488.1"/>
    <property type="molecule type" value="Genomic_DNA"/>
</dbReference>
<protein>
    <recommendedName>
        <fullName evidence="2">Response regulatory domain-containing protein</fullName>
    </recommendedName>
</protein>
<dbReference type="Proteomes" id="UP001161405">
    <property type="component" value="Unassembled WGS sequence"/>
</dbReference>
<evidence type="ECO:0000313" key="3">
    <source>
        <dbReference type="EMBL" id="GLQ17488.1"/>
    </source>
</evidence>
<dbReference type="Pfam" id="PF00072">
    <property type="entry name" value="Response_reg"/>
    <property type="match status" value="1"/>
</dbReference>
<proteinExistence type="predicted"/>
<organism evidence="3 4">
    <name type="scientific">Maritalea porphyrae</name>
    <dbReference type="NCBI Taxonomy" id="880732"/>
    <lineage>
        <taxon>Bacteria</taxon>
        <taxon>Pseudomonadati</taxon>
        <taxon>Pseudomonadota</taxon>
        <taxon>Alphaproteobacteria</taxon>
        <taxon>Hyphomicrobiales</taxon>
        <taxon>Devosiaceae</taxon>
        <taxon>Maritalea</taxon>
    </lineage>
</organism>
<keyword evidence="4" id="KW-1185">Reference proteome</keyword>
<evidence type="ECO:0000259" key="2">
    <source>
        <dbReference type="PROSITE" id="PS50110"/>
    </source>
</evidence>
<dbReference type="Gene3D" id="3.40.50.2300">
    <property type="match status" value="1"/>
</dbReference>
<dbReference type="SUPFAM" id="SSF52172">
    <property type="entry name" value="CheY-like"/>
    <property type="match status" value="1"/>
</dbReference>
<dbReference type="PROSITE" id="PS50110">
    <property type="entry name" value="RESPONSE_REGULATORY"/>
    <property type="match status" value="1"/>
</dbReference>
<feature type="domain" description="Response regulatory" evidence="2">
    <location>
        <begin position="25"/>
        <end position="142"/>
    </location>
</feature>
<accession>A0ABQ5UQM6</accession>
<keyword evidence="1" id="KW-0597">Phosphoprotein</keyword>
<reference evidence="3" key="1">
    <citation type="journal article" date="2014" name="Int. J. Syst. Evol. Microbiol.">
        <title>Complete genome of a new Firmicutes species belonging to the dominant human colonic microbiota ('Ruminococcus bicirculans') reveals two chromosomes and a selective capacity to utilize plant glucans.</title>
        <authorList>
            <consortium name="NISC Comparative Sequencing Program"/>
            <person name="Wegmann U."/>
            <person name="Louis P."/>
            <person name="Goesmann A."/>
            <person name="Henrissat B."/>
            <person name="Duncan S.H."/>
            <person name="Flint H.J."/>
        </authorList>
    </citation>
    <scope>NUCLEOTIDE SEQUENCE</scope>
    <source>
        <strain evidence="3">NBRC 107169</strain>
    </source>
</reference>
<dbReference type="SMART" id="SM00448">
    <property type="entry name" value="REC"/>
    <property type="match status" value="1"/>
</dbReference>